<organism evidence="1 2">
    <name type="scientific">Spodoptera littoralis</name>
    <name type="common">Egyptian cotton leafworm</name>
    <dbReference type="NCBI Taxonomy" id="7109"/>
    <lineage>
        <taxon>Eukaryota</taxon>
        <taxon>Metazoa</taxon>
        <taxon>Ecdysozoa</taxon>
        <taxon>Arthropoda</taxon>
        <taxon>Hexapoda</taxon>
        <taxon>Insecta</taxon>
        <taxon>Pterygota</taxon>
        <taxon>Neoptera</taxon>
        <taxon>Endopterygota</taxon>
        <taxon>Lepidoptera</taxon>
        <taxon>Glossata</taxon>
        <taxon>Ditrysia</taxon>
        <taxon>Noctuoidea</taxon>
        <taxon>Noctuidae</taxon>
        <taxon>Amphipyrinae</taxon>
        <taxon>Spodoptera</taxon>
    </lineage>
</organism>
<accession>A0A9P0HYZ9</accession>
<sequence>MDKLQSDKQNSNSKKDTKNIFVRPIFLKTAKFQTKRVRNIFRSVKSLFKRLTVTMASKRLPFKKPRELPDKTVELPEVALAAIASYKKQKEVGDFINFLLAALDRNSNWLNTVVGRQNNFRCVLMVGAGPNRFQLQEVIYPSGGSDIKLEVELKDSEDHDKIAIAALVKLTNLELDHLLKYLKTRLCDNTMLREDLLKGKALGISFAVLRPFCDKQYRVIERIVVGSSMKCVTPMIKKRRRDEKILVEPPFKKTRKVT</sequence>
<dbReference type="Proteomes" id="UP001153321">
    <property type="component" value="Chromosome 14"/>
</dbReference>
<protein>
    <submittedName>
        <fullName evidence="1">Uncharacterized protein</fullName>
    </submittedName>
</protein>
<proteinExistence type="predicted"/>
<dbReference type="EMBL" id="LR824545">
    <property type="protein sequence ID" value="CAH1636999.1"/>
    <property type="molecule type" value="Genomic_DNA"/>
</dbReference>
<evidence type="ECO:0000313" key="2">
    <source>
        <dbReference type="Proteomes" id="UP001153321"/>
    </source>
</evidence>
<keyword evidence="2" id="KW-1185">Reference proteome</keyword>
<evidence type="ECO:0000313" key="1">
    <source>
        <dbReference type="EMBL" id="CAH1636999.1"/>
    </source>
</evidence>
<dbReference type="AlphaFoldDB" id="A0A9P0HYZ9"/>
<gene>
    <name evidence="1" type="ORF">SPLIT_LOCUS2360</name>
</gene>
<name>A0A9P0HYZ9_SPOLI</name>
<reference evidence="1" key="1">
    <citation type="submission" date="2022-02" db="EMBL/GenBank/DDBJ databases">
        <authorList>
            <person name="King R."/>
        </authorList>
    </citation>
    <scope>NUCLEOTIDE SEQUENCE</scope>
</reference>